<keyword evidence="2" id="KW-1185">Reference proteome</keyword>
<organism evidence="1 2">
    <name type="scientific">Streptomyces lutosisoli</name>
    <dbReference type="NCBI Taxonomy" id="2665721"/>
    <lineage>
        <taxon>Bacteria</taxon>
        <taxon>Bacillati</taxon>
        <taxon>Actinomycetota</taxon>
        <taxon>Actinomycetes</taxon>
        <taxon>Kitasatosporales</taxon>
        <taxon>Streptomycetaceae</taxon>
        <taxon>Streptomyces</taxon>
    </lineage>
</organism>
<dbReference type="RefSeq" id="WP_381265088.1">
    <property type="nucleotide sequence ID" value="NZ_JBHTBI010000137.1"/>
</dbReference>
<dbReference type="EMBL" id="JBHTEC010000001">
    <property type="protein sequence ID" value="MFD0286485.1"/>
    <property type="molecule type" value="Genomic_DNA"/>
</dbReference>
<evidence type="ECO:0000313" key="1">
    <source>
        <dbReference type="EMBL" id="MFD0286485.1"/>
    </source>
</evidence>
<evidence type="ECO:0000313" key="2">
    <source>
        <dbReference type="Proteomes" id="UP001596957"/>
    </source>
</evidence>
<dbReference type="Proteomes" id="UP001596957">
    <property type="component" value="Unassembled WGS sequence"/>
</dbReference>
<protein>
    <submittedName>
        <fullName evidence="1">Uncharacterized protein</fullName>
    </submittedName>
</protein>
<gene>
    <name evidence="1" type="ORF">ACFQZP_33350</name>
</gene>
<name>A0ABW2VT31_9ACTN</name>
<sequence length="69" mass="7252">MLGQARVHIAVELGYPSDIGAQCGTTRRPVAEKVSGLAGMDVQQVALSVERLYSAHTRGIGNGCAGDRR</sequence>
<accession>A0ABW2VT31</accession>
<proteinExistence type="predicted"/>
<reference evidence="2" key="1">
    <citation type="journal article" date="2019" name="Int. J. Syst. Evol. Microbiol.">
        <title>The Global Catalogue of Microorganisms (GCM) 10K type strain sequencing project: providing services to taxonomists for standard genome sequencing and annotation.</title>
        <authorList>
            <consortium name="The Broad Institute Genomics Platform"/>
            <consortium name="The Broad Institute Genome Sequencing Center for Infectious Disease"/>
            <person name="Wu L."/>
            <person name="Ma J."/>
        </authorList>
    </citation>
    <scope>NUCLEOTIDE SEQUENCE [LARGE SCALE GENOMIC DNA]</scope>
    <source>
        <strain evidence="2">CGMCC 4.7198</strain>
    </source>
</reference>
<comment type="caution">
    <text evidence="1">The sequence shown here is derived from an EMBL/GenBank/DDBJ whole genome shotgun (WGS) entry which is preliminary data.</text>
</comment>